<reference evidence="6 7" key="1">
    <citation type="journal article" date="2021" name="ISME Commun">
        <title>Automated analysis of genomic sequences facilitates high-throughput and comprehensive description of bacteria.</title>
        <authorList>
            <person name="Hitch T.C.A."/>
        </authorList>
    </citation>
    <scope>NUCLEOTIDE SEQUENCE [LARGE SCALE GENOMIC DNA]</scope>
    <source>
        <strain evidence="6 7">Sanger_109</strain>
    </source>
</reference>
<proteinExistence type="predicted"/>
<dbReference type="GO" id="GO:0032259">
    <property type="term" value="P:methylation"/>
    <property type="evidence" value="ECO:0007669"/>
    <property type="project" value="UniProtKB-KW"/>
</dbReference>
<evidence type="ECO:0000256" key="5">
    <source>
        <dbReference type="ARBA" id="ARBA00022691"/>
    </source>
</evidence>
<evidence type="ECO:0000313" key="7">
    <source>
        <dbReference type="Proteomes" id="UP001652442"/>
    </source>
</evidence>
<keyword evidence="3 6" id="KW-0489">Methyltransferase</keyword>
<keyword evidence="4" id="KW-0808">Transferase</keyword>
<dbReference type="Proteomes" id="UP001652442">
    <property type="component" value="Unassembled WGS sequence"/>
</dbReference>
<sequence length="302" mass="33753">MEQQIFTNEHILSWLQYFAKHTAIDLEKVKILDITRKNKNLIPTVESHKTVLVFTEAGVPDIFYRMWNAGLGECEVWYNEGSEPEGEMKHDKVSDMINHGINASAGMLIINPQARNTYKIGMDNHNFTRGSIQYVGSEIRAVILNKMHVGLQDDIWVIGGESIAIEAAIIASEGSIVAVEYRQDDRNTLEGNIEHFGLQNISIVDHVDDETVKGHPVPSLAFLVASASMEQEIECLMRLNPQIEIVVYTLDFQVAANLSKIFEGYGIKDVEVIQIAVSKLNSKNSFVHQPAPWIISGKAVGH</sequence>
<protein>
    <submittedName>
        <fullName evidence="6">Precorrin-6B methylase</fullName>
    </submittedName>
</protein>
<comment type="caution">
    <text evidence="6">The sequence shown here is derived from an EMBL/GenBank/DDBJ whole genome shotgun (WGS) entry which is preliminary data.</text>
</comment>
<comment type="pathway">
    <text evidence="1">Cofactor biosynthesis; adenosylcobalamin biosynthesis.</text>
</comment>
<keyword evidence="2" id="KW-0169">Cobalamin biosynthesis</keyword>
<name>A0ABT2TJ54_9FIRM</name>
<dbReference type="PANTHER" id="PTHR43182">
    <property type="entry name" value="COBALT-PRECORRIN-6B C(15)-METHYLTRANSFERASE (DECARBOXYLATING)"/>
    <property type="match status" value="1"/>
</dbReference>
<dbReference type="EMBL" id="JAOQJQ010000002">
    <property type="protein sequence ID" value="MCU6762248.1"/>
    <property type="molecule type" value="Genomic_DNA"/>
</dbReference>
<evidence type="ECO:0000256" key="4">
    <source>
        <dbReference type="ARBA" id="ARBA00022679"/>
    </source>
</evidence>
<dbReference type="GO" id="GO:0008168">
    <property type="term" value="F:methyltransferase activity"/>
    <property type="evidence" value="ECO:0007669"/>
    <property type="project" value="UniProtKB-KW"/>
</dbReference>
<dbReference type="RefSeq" id="WP_158424937.1">
    <property type="nucleotide sequence ID" value="NZ_JAOQJQ010000002.1"/>
</dbReference>
<dbReference type="InterPro" id="IPR029063">
    <property type="entry name" value="SAM-dependent_MTases_sf"/>
</dbReference>
<dbReference type="PANTHER" id="PTHR43182:SF1">
    <property type="entry name" value="COBALT-PRECORRIN-7 C(5)-METHYLTRANSFERASE"/>
    <property type="match status" value="1"/>
</dbReference>
<evidence type="ECO:0000256" key="1">
    <source>
        <dbReference type="ARBA" id="ARBA00004953"/>
    </source>
</evidence>
<keyword evidence="5" id="KW-0949">S-adenosyl-L-methionine</keyword>
<dbReference type="InterPro" id="IPR050714">
    <property type="entry name" value="Cobalamin_biosynth_MTase"/>
</dbReference>
<organism evidence="6 7">
    <name type="scientific">Brotonthovivens ammoniilytica</name>
    <dbReference type="NCBI Taxonomy" id="2981725"/>
    <lineage>
        <taxon>Bacteria</taxon>
        <taxon>Bacillati</taxon>
        <taxon>Bacillota</taxon>
        <taxon>Clostridia</taxon>
        <taxon>Lachnospirales</taxon>
        <taxon>Lachnospiraceae</taxon>
        <taxon>Brotonthovivens</taxon>
    </lineage>
</organism>
<evidence type="ECO:0000256" key="2">
    <source>
        <dbReference type="ARBA" id="ARBA00022573"/>
    </source>
</evidence>
<keyword evidence="7" id="KW-1185">Reference proteome</keyword>
<evidence type="ECO:0000256" key="3">
    <source>
        <dbReference type="ARBA" id="ARBA00022603"/>
    </source>
</evidence>
<evidence type="ECO:0000313" key="6">
    <source>
        <dbReference type="EMBL" id="MCU6762248.1"/>
    </source>
</evidence>
<accession>A0ABT2TJ54</accession>
<gene>
    <name evidence="6" type="ORF">OCV88_07800</name>
</gene>
<dbReference type="Gene3D" id="3.40.50.150">
    <property type="entry name" value="Vaccinia Virus protein VP39"/>
    <property type="match status" value="1"/>
</dbReference>